<evidence type="ECO:0000313" key="3">
    <source>
        <dbReference type="Proteomes" id="UP000063387"/>
    </source>
</evidence>
<keyword evidence="3" id="KW-1185">Reference proteome</keyword>
<reference evidence="2 3" key="2">
    <citation type="submission" date="2016-02" db="EMBL/GenBank/DDBJ databases">
        <authorList>
            <person name="Wen L."/>
            <person name="He K."/>
            <person name="Yang H."/>
        </authorList>
    </citation>
    <scope>NUCLEOTIDE SEQUENCE [LARGE SCALE GENOMIC DNA]</scope>
    <source>
        <strain evidence="2 3">AGD 8-3</strain>
    </source>
</reference>
<feature type="region of interest" description="Disordered" evidence="1">
    <location>
        <begin position="1122"/>
        <end position="1149"/>
    </location>
</feature>
<dbReference type="STRING" id="507626.LOKO_00302"/>
<evidence type="ECO:0000256" key="1">
    <source>
        <dbReference type="SAM" id="MobiDB-lite"/>
    </source>
</evidence>
<dbReference type="KEGG" id="hco:LOKO_00302"/>
<dbReference type="EMBL" id="CP014226">
    <property type="protein sequence ID" value="AMC99398.1"/>
    <property type="molecule type" value="Genomic_DNA"/>
</dbReference>
<gene>
    <name evidence="2" type="ORF">LOKO_00302</name>
</gene>
<sequence>MSQNSERTPSPRRLRVRPLLWLLSGLLMLALLALAGTNILLNSTSAQSWIDRRLPHVTIAWEAGWSLWPGRLHFQGLTIERHATELPLYLAVDEAEVRIATTGLLRRQLTLQQLDAHGIRLLRAGPHRLEGEGELQARGLELATRRVGTDSFRLTLDAGSLWRDDILLADDLRLDTTLNVAPFDPSPGLDRQQLNQLSGRLSLDGRADAWDVFNPYLQATPWLSLEGSGALTAELMLHSGKLAADSHVTLESPNLAVELDEAALLGSQDGNASRQRLSGRGRASLVVHGGEAPGRPHLDVSLEDVAMSPAEADEEDPLLTSRRFAISARLESADLTAPPAPPAAARMTWQEAEVPDVSRLARYLPPGLPLTLHAGTARLDARFDYQEGRLEGRADLSGNDIAMTLMEQPLIGELSLGLNLAELDPMASRLDLSGSRLQVTAAREDPVGEASPMVTELSFPQASFTAPGALDAWYAPNGAAPLDGAVTVVGRVSHLAFLDTFLEEAFNGRGMTLDGAGRLFADLRFEDGQPMAGSSMRIEASTLETRFLEFHARGRGRLIARLVEASDEPTAELQLDLEQASLTRGQDTRPLLIAPSLNLTAEIDTLTRDHAARSATLQLSWPEAAIPDVAVFADHMPDSSPLRLLGGSATSQGQLTFDSSGVRGEITLSGQGLRAGLFDAEVLGEIILALPIRHASLDGSTLDLSGSRFTLALDDTDEPQRVTTRLLARQARFTDPFGANGQTPRTQLVLDGSVDRLAFLDRLLPRAHGLTLRGAGQLQADLDLVGHEPQPGSRLRIDADRLAATFLDYRVSGSGRLEALIEGDRAEPEARLSLNLARLSLGRRDGTTEYLSGRHFRLETTLPRFTVDPETIPAQAITTRIELPITEVADITAYNDYLPPGAGLALLGGSASLMADLRLEGLRAQGDLSLRAFNSDLRVGEQRLRGDLSLDARLREGNLETRTFDAAGTRLRLDNVSLEGPEGGRERGWWAQLDLERGRLTWQEPLNLSARFGLAMRDSGLLANLMLARARERPRLARLLTVPMISGHADVDLSDNRLHISDLRLTGRNLEMLADLRLIDDSVHGELYARLGAFRIGLALDEEGRDLQLFRPRRWYQSIEEARAEADTRQPLPSGWQQEIEGVSASPPR</sequence>
<evidence type="ECO:0000313" key="2">
    <source>
        <dbReference type="EMBL" id="AMC99398.1"/>
    </source>
</evidence>
<dbReference type="PATRIC" id="fig|507626.3.peg.298"/>
<organism evidence="2 3">
    <name type="scientific">Halomonas chromatireducens</name>
    <dbReference type="NCBI Taxonomy" id="507626"/>
    <lineage>
        <taxon>Bacteria</taxon>
        <taxon>Pseudomonadati</taxon>
        <taxon>Pseudomonadota</taxon>
        <taxon>Gammaproteobacteria</taxon>
        <taxon>Oceanospirillales</taxon>
        <taxon>Halomonadaceae</taxon>
        <taxon>Halomonas</taxon>
    </lineage>
</organism>
<dbReference type="RefSeq" id="WP_066444120.1">
    <property type="nucleotide sequence ID" value="NZ_CP014226.1"/>
</dbReference>
<protein>
    <submittedName>
        <fullName evidence="2">Uncharacterized protein</fullName>
    </submittedName>
</protein>
<accession>A0A0X8HB42</accession>
<proteinExistence type="predicted"/>
<name>A0A0X8HB42_9GAMM</name>
<reference evidence="2 3" key="1">
    <citation type="journal article" date="2016" name="Genome Announc.">
        <title>Draft Genome Sequence of 'Halomonas chromatireducens' Strain AGD 8-3, a Haloalkaliphilic Chromate- and Selenite-Reducing Gammaproteobacterium.</title>
        <authorList>
            <person name="Sharko F.S."/>
            <person name="Shapovalova A.A."/>
            <person name="Tsygankova S.V."/>
            <person name="Komova A.V."/>
            <person name="Boulygina E.S."/>
            <person name="Teslyuk A.B."/>
            <person name="Gotovtsev P.M."/>
            <person name="Namsaraev Z.B."/>
            <person name="Khijniak T.V."/>
            <person name="Nedoluzhko A.V."/>
            <person name="Vasilov R.G."/>
        </authorList>
    </citation>
    <scope>NUCLEOTIDE SEQUENCE [LARGE SCALE GENOMIC DNA]</scope>
    <source>
        <strain evidence="2 3">AGD 8-3</strain>
    </source>
</reference>
<dbReference type="Proteomes" id="UP000063387">
    <property type="component" value="Chromosome"/>
</dbReference>
<dbReference type="AlphaFoldDB" id="A0A0X8HB42"/>
<dbReference type="OrthoDB" id="6126320at2"/>